<keyword evidence="1" id="KW-0812">Transmembrane</keyword>
<organism evidence="2 3">
    <name type="scientific">Bifidobacterium psychraerophilum</name>
    <dbReference type="NCBI Taxonomy" id="218140"/>
    <lineage>
        <taxon>Bacteria</taxon>
        <taxon>Bacillati</taxon>
        <taxon>Actinomycetota</taxon>
        <taxon>Actinomycetes</taxon>
        <taxon>Bifidobacteriales</taxon>
        <taxon>Bifidobacteriaceae</taxon>
        <taxon>Bifidobacterium</taxon>
    </lineage>
</organism>
<dbReference type="Proteomes" id="UP000029050">
    <property type="component" value="Unassembled WGS sequence"/>
</dbReference>
<proteinExistence type="predicted"/>
<accession>A0A087CHQ0</accession>
<evidence type="ECO:0000313" key="3">
    <source>
        <dbReference type="Proteomes" id="UP000029050"/>
    </source>
</evidence>
<reference evidence="2 3" key="1">
    <citation type="submission" date="2014-03" db="EMBL/GenBank/DDBJ databases">
        <title>Genomics of Bifidobacteria.</title>
        <authorList>
            <person name="Ventura M."/>
            <person name="Milani C."/>
            <person name="Lugli G.A."/>
        </authorList>
    </citation>
    <scope>NUCLEOTIDE SEQUENCE [LARGE SCALE GENOMIC DNA]</scope>
    <source>
        <strain evidence="2 3">LMG 21775</strain>
    </source>
</reference>
<evidence type="ECO:0000313" key="2">
    <source>
        <dbReference type="EMBL" id="KFI82800.1"/>
    </source>
</evidence>
<keyword evidence="1" id="KW-1133">Transmembrane helix</keyword>
<evidence type="ECO:0000256" key="1">
    <source>
        <dbReference type="SAM" id="Phobius"/>
    </source>
</evidence>
<name>A0A087CHQ0_9BIFI</name>
<dbReference type="AlphaFoldDB" id="A0A087CHQ0"/>
<feature type="transmembrane region" description="Helical" evidence="1">
    <location>
        <begin position="264"/>
        <end position="287"/>
    </location>
</feature>
<dbReference type="EMBL" id="JGZI01000008">
    <property type="protein sequence ID" value="KFI82800.1"/>
    <property type="molecule type" value="Genomic_DNA"/>
</dbReference>
<feature type="transmembrane region" description="Helical" evidence="1">
    <location>
        <begin position="115"/>
        <end position="136"/>
    </location>
</feature>
<keyword evidence="1" id="KW-0472">Membrane</keyword>
<feature type="transmembrane region" description="Helical" evidence="1">
    <location>
        <begin position="156"/>
        <end position="176"/>
    </location>
</feature>
<protein>
    <submittedName>
        <fullName evidence="2">Uncharacterized protein</fullName>
    </submittedName>
</protein>
<gene>
    <name evidence="2" type="ORF">BPSY_0592</name>
</gene>
<comment type="caution">
    <text evidence="2">The sequence shown here is derived from an EMBL/GenBank/DDBJ whole genome shotgun (WGS) entry which is preliminary data.</text>
</comment>
<feature type="transmembrane region" description="Helical" evidence="1">
    <location>
        <begin position="226"/>
        <end position="249"/>
    </location>
</feature>
<keyword evidence="3" id="KW-1185">Reference proteome</keyword>
<feature type="transmembrane region" description="Helical" evidence="1">
    <location>
        <begin position="12"/>
        <end position="33"/>
    </location>
</feature>
<sequence>MLQFMKDYSGLLTSFLNLFIALLSVGTALRLALKGHVSKSLGARACEAVKELGDLDKVDAALFQGKKRIVVDRERSRLEDEIAQGFAYRQFKIYFRKHISEANKELRVQQRSLDFMWWLVVGFFVPIPFMSIFPLLADISQGPGNFPETGGIKVLFLLAGSSFLLVFSSTFVNLLWQEKVIRLGFDKFIAAQVNLSNPERTGSVLYDRKAFEQLERYCIDHKRHAWVYRIPGLLTGTSFVVAVILVAFAKAGGGRFSTIMGVGLVLYLFFLLLILVEMIVYFVWQFFGNDPYRFSKKQFEDIKVR</sequence>